<evidence type="ECO:0000256" key="10">
    <source>
        <dbReference type="ARBA" id="ARBA00023136"/>
    </source>
</evidence>
<feature type="transmembrane region" description="Helical" evidence="14">
    <location>
        <begin position="225"/>
        <end position="245"/>
    </location>
</feature>
<keyword evidence="12" id="KW-0456">Lyase</keyword>
<comment type="similarity">
    <text evidence="3">Belongs to the very long-chain fatty acids dehydratase HACD family.</text>
</comment>
<feature type="transmembrane region" description="Helical" evidence="14">
    <location>
        <begin position="54"/>
        <end position="71"/>
    </location>
</feature>
<evidence type="ECO:0000256" key="14">
    <source>
        <dbReference type="SAM" id="Phobius"/>
    </source>
</evidence>
<keyword evidence="8 14" id="KW-1133">Transmembrane helix</keyword>
<evidence type="ECO:0000256" key="3">
    <source>
        <dbReference type="ARBA" id="ARBA00007811"/>
    </source>
</evidence>
<evidence type="ECO:0000256" key="11">
    <source>
        <dbReference type="ARBA" id="ARBA00023160"/>
    </source>
</evidence>
<evidence type="ECO:0000256" key="8">
    <source>
        <dbReference type="ARBA" id="ARBA00022989"/>
    </source>
</evidence>
<proteinExistence type="inferred from homology"/>
<keyword evidence="16" id="KW-1185">Reference proteome</keyword>
<keyword evidence="7" id="KW-0276">Fatty acid metabolism</keyword>
<dbReference type="Proteomes" id="UP000823046">
    <property type="component" value="Unassembled WGS sequence"/>
</dbReference>
<evidence type="ECO:0000313" key="15">
    <source>
        <dbReference type="EMBL" id="KAF8821620.1"/>
    </source>
</evidence>
<evidence type="ECO:0000256" key="1">
    <source>
        <dbReference type="ARBA" id="ARBA00004141"/>
    </source>
</evidence>
<dbReference type="PANTHER" id="PTHR11035">
    <property type="entry name" value="VERY-LONG-CHAIN (3R)-3-HYDROXYACYL-COA DEHYDRATASE"/>
    <property type="match status" value="1"/>
</dbReference>
<comment type="catalytic activity">
    <reaction evidence="13">
        <text>a very-long-chain (3R)-3-hydroxyacyl-CoA = a very-long-chain (2E)-enoyl-CoA + H2O</text>
        <dbReference type="Rhea" id="RHEA:45812"/>
        <dbReference type="ChEBI" id="CHEBI:15377"/>
        <dbReference type="ChEBI" id="CHEBI:83728"/>
        <dbReference type="ChEBI" id="CHEBI:85440"/>
        <dbReference type="EC" id="4.2.1.134"/>
    </reaction>
</comment>
<dbReference type="EC" id="4.2.1.134" evidence="4"/>
<sequence length="267" mass="29649">MGTSGKAKYYLLFYNVVCLVGWTALGSHLVQHVITHGMSNATLVYSTTNTVLRFAQTLSILEILYACLGIVHSNPFITAIQTASRIHLVWILWPIVSSSHETVCHNSLFSSSSSPLFPSHISLLLLSPSHNSLLSSSSSPLFPILSSSSSLFPSHNSLLLLSPSHNSLLSSFLLYVFHSLFTAFIILYPIGIFSEIMCIVIALPFLGSRRDLSIFPSPMPNSLNFEVNLFYIYIVILVAYVPLSFQLYHHMLMRRAHNLTEGEKAKS</sequence>
<evidence type="ECO:0000256" key="2">
    <source>
        <dbReference type="ARBA" id="ARBA00005194"/>
    </source>
</evidence>
<feature type="transmembrane region" description="Helical" evidence="14">
    <location>
        <begin position="172"/>
        <end position="205"/>
    </location>
</feature>
<dbReference type="EMBL" id="JADAQX010000153">
    <property type="protein sequence ID" value="KAF8821620.1"/>
    <property type="molecule type" value="Genomic_DNA"/>
</dbReference>
<protein>
    <recommendedName>
        <fullName evidence="4">very-long-chain (3R)-3-hydroxyacyl-CoA dehydratase</fullName>
        <ecNumber evidence="4">4.2.1.134</ecNumber>
    </recommendedName>
</protein>
<keyword evidence="6 14" id="KW-0812">Transmembrane</keyword>
<dbReference type="Pfam" id="PF04387">
    <property type="entry name" value="PTPLA"/>
    <property type="match status" value="2"/>
</dbReference>
<keyword evidence="11" id="KW-0275">Fatty acid biosynthesis</keyword>
<dbReference type="PANTHER" id="PTHR11035:SF3">
    <property type="entry name" value="VERY-LONG-CHAIN (3R)-3-HYDROXYACYL-COA DEHYDRATASE"/>
    <property type="match status" value="1"/>
</dbReference>
<keyword evidence="10 14" id="KW-0472">Membrane</keyword>
<accession>A0ABQ7JDB6</accession>
<reference evidence="15 16" key="1">
    <citation type="journal article" date="2020" name="bioRxiv">
        <title>Metabolic contributions of an alphaproteobacterial endosymbiont in the apicomplexan Cardiosporidium cionae.</title>
        <authorList>
            <person name="Hunter E.S."/>
            <person name="Paight C.J."/>
            <person name="Lane C.E."/>
        </authorList>
    </citation>
    <scope>NUCLEOTIDE SEQUENCE [LARGE SCALE GENOMIC DNA]</scope>
    <source>
        <strain evidence="15">ESH_2018</strain>
    </source>
</reference>
<keyword evidence="5" id="KW-0444">Lipid biosynthesis</keyword>
<evidence type="ECO:0000256" key="9">
    <source>
        <dbReference type="ARBA" id="ARBA00023098"/>
    </source>
</evidence>
<organism evidence="15 16">
    <name type="scientific">Cardiosporidium cionae</name>
    <dbReference type="NCBI Taxonomy" id="476202"/>
    <lineage>
        <taxon>Eukaryota</taxon>
        <taxon>Sar</taxon>
        <taxon>Alveolata</taxon>
        <taxon>Apicomplexa</taxon>
        <taxon>Aconoidasida</taxon>
        <taxon>Nephromycida</taxon>
        <taxon>Cardiosporidium</taxon>
    </lineage>
</organism>
<feature type="transmembrane region" description="Helical" evidence="14">
    <location>
        <begin position="12"/>
        <end position="34"/>
    </location>
</feature>
<evidence type="ECO:0000256" key="12">
    <source>
        <dbReference type="ARBA" id="ARBA00023239"/>
    </source>
</evidence>
<evidence type="ECO:0000256" key="6">
    <source>
        <dbReference type="ARBA" id="ARBA00022692"/>
    </source>
</evidence>
<comment type="caution">
    <text evidence="15">The sequence shown here is derived from an EMBL/GenBank/DDBJ whole genome shotgun (WGS) entry which is preliminary data.</text>
</comment>
<comment type="pathway">
    <text evidence="2">Lipid metabolism; fatty acid biosynthesis.</text>
</comment>
<evidence type="ECO:0000256" key="7">
    <source>
        <dbReference type="ARBA" id="ARBA00022832"/>
    </source>
</evidence>
<keyword evidence="9" id="KW-0443">Lipid metabolism</keyword>
<evidence type="ECO:0000256" key="5">
    <source>
        <dbReference type="ARBA" id="ARBA00022516"/>
    </source>
</evidence>
<evidence type="ECO:0000256" key="13">
    <source>
        <dbReference type="ARBA" id="ARBA00036671"/>
    </source>
</evidence>
<dbReference type="InterPro" id="IPR007482">
    <property type="entry name" value="Tyr_Pase-like_PTPLA"/>
</dbReference>
<comment type="subcellular location">
    <subcellularLocation>
        <location evidence="1">Membrane</location>
        <topology evidence="1">Multi-pass membrane protein</topology>
    </subcellularLocation>
</comment>
<evidence type="ECO:0000256" key="4">
    <source>
        <dbReference type="ARBA" id="ARBA00013122"/>
    </source>
</evidence>
<name>A0ABQ7JDB6_9APIC</name>
<gene>
    <name evidence="15" type="ORF">IE077_001794</name>
</gene>
<evidence type="ECO:0000313" key="16">
    <source>
        <dbReference type="Proteomes" id="UP000823046"/>
    </source>
</evidence>